<accession>A0A3D8YII5</accession>
<name>A0A3D8YII5_9BACT</name>
<dbReference type="SUPFAM" id="SSF52540">
    <property type="entry name" value="P-loop containing nucleoside triphosphate hydrolases"/>
    <property type="match status" value="1"/>
</dbReference>
<sequence length="244" mass="26898">MKQLANKSELVTKLRRDILERQGYHSSTRHRKVEMGLGQIEKSFPNGVFPVGCVHELISHSSEQVAAASGFMAAVLGKITRPGGMSVWISTARTVFAPGLKCFGVDPDRVIFIDVRNHKDLLWITEQCLKCQALSAVVTELKDIGLTESRRLQLAVEQSRVTGLMHRINPSVVSSTAAAARWRITPVASTLCDGMPGVGFFRWHVELLKVRNGEPGSWDIQWMPGHFTQNTAAQPGKETLLKAG</sequence>
<dbReference type="InterPro" id="IPR017026">
    <property type="entry name" value="ImuA"/>
</dbReference>
<dbReference type="RefSeq" id="WP_115829157.1">
    <property type="nucleotide sequence ID" value="NZ_QNUL01000002.1"/>
</dbReference>
<keyword evidence="2" id="KW-1185">Reference proteome</keyword>
<comment type="caution">
    <text evidence="1">The sequence shown here is derived from an EMBL/GenBank/DDBJ whole genome shotgun (WGS) entry which is preliminary data.</text>
</comment>
<reference evidence="1 2" key="1">
    <citation type="submission" date="2018-07" db="EMBL/GenBank/DDBJ databases">
        <title>Dyadobacter roseus sp. nov., isolated from rose rhizosphere soil.</title>
        <authorList>
            <person name="Chen L."/>
        </authorList>
    </citation>
    <scope>NUCLEOTIDE SEQUENCE [LARGE SCALE GENOMIC DNA]</scope>
    <source>
        <strain evidence="1 2">RS19</strain>
    </source>
</reference>
<evidence type="ECO:0000313" key="1">
    <source>
        <dbReference type="EMBL" id="REA63410.1"/>
    </source>
</evidence>
<proteinExistence type="predicted"/>
<dbReference type="Proteomes" id="UP000256373">
    <property type="component" value="Unassembled WGS sequence"/>
</dbReference>
<dbReference type="AlphaFoldDB" id="A0A3D8YII5"/>
<dbReference type="PIRSF" id="PIRSF034285">
    <property type="entry name" value="UCP034285"/>
    <property type="match status" value="1"/>
</dbReference>
<dbReference type="Gene3D" id="3.40.50.300">
    <property type="entry name" value="P-loop containing nucleotide triphosphate hydrolases"/>
    <property type="match status" value="1"/>
</dbReference>
<gene>
    <name evidence="1" type="ORF">DSL64_02895</name>
</gene>
<protein>
    <submittedName>
        <fullName evidence="1">Error-prone repair protein ImuA</fullName>
    </submittedName>
</protein>
<dbReference type="EMBL" id="QNUL01000002">
    <property type="protein sequence ID" value="REA63410.1"/>
    <property type="molecule type" value="Genomic_DNA"/>
</dbReference>
<dbReference type="InterPro" id="IPR027417">
    <property type="entry name" value="P-loop_NTPase"/>
</dbReference>
<evidence type="ECO:0000313" key="2">
    <source>
        <dbReference type="Proteomes" id="UP000256373"/>
    </source>
</evidence>
<organism evidence="1 2">
    <name type="scientific">Dyadobacter luteus</name>
    <dbReference type="NCBI Taxonomy" id="2259619"/>
    <lineage>
        <taxon>Bacteria</taxon>
        <taxon>Pseudomonadati</taxon>
        <taxon>Bacteroidota</taxon>
        <taxon>Cytophagia</taxon>
        <taxon>Cytophagales</taxon>
        <taxon>Spirosomataceae</taxon>
        <taxon>Dyadobacter</taxon>
    </lineage>
</organism>
<dbReference type="OrthoDB" id="836928at2"/>